<dbReference type="EMBL" id="JBICRM010000026">
    <property type="protein sequence ID" value="MFG1708246.1"/>
    <property type="molecule type" value="Genomic_DNA"/>
</dbReference>
<dbReference type="PANTHER" id="PTHR43283:SF7">
    <property type="entry name" value="BETA-LACTAMASE-RELATED DOMAIN-CONTAINING PROTEIN"/>
    <property type="match status" value="1"/>
</dbReference>
<dbReference type="InterPro" id="IPR050789">
    <property type="entry name" value="Diverse_Enzym_Activities"/>
</dbReference>
<dbReference type="Pfam" id="PF00144">
    <property type="entry name" value="Beta-lactamase"/>
    <property type="match status" value="1"/>
</dbReference>
<evidence type="ECO:0000313" key="3">
    <source>
        <dbReference type="Proteomes" id="UP001603978"/>
    </source>
</evidence>
<keyword evidence="3" id="KW-1185">Reference proteome</keyword>
<dbReference type="PANTHER" id="PTHR43283">
    <property type="entry name" value="BETA-LACTAMASE-RELATED"/>
    <property type="match status" value="1"/>
</dbReference>
<dbReference type="Proteomes" id="UP001603978">
    <property type="component" value="Unassembled WGS sequence"/>
</dbReference>
<dbReference type="InterPro" id="IPR001466">
    <property type="entry name" value="Beta-lactam-related"/>
</dbReference>
<dbReference type="SUPFAM" id="SSF56601">
    <property type="entry name" value="beta-lactamase/transpeptidase-like"/>
    <property type="match status" value="1"/>
</dbReference>
<keyword evidence="2" id="KW-0378">Hydrolase</keyword>
<dbReference type="GO" id="GO:0016787">
    <property type="term" value="F:hydrolase activity"/>
    <property type="evidence" value="ECO:0007669"/>
    <property type="project" value="UniProtKB-KW"/>
</dbReference>
<reference evidence="2 3" key="1">
    <citation type="submission" date="2024-10" db="EMBL/GenBank/DDBJ databases">
        <authorList>
            <person name="Topkara A.R."/>
            <person name="Saygin H."/>
        </authorList>
    </citation>
    <scope>NUCLEOTIDE SEQUENCE [LARGE SCALE GENOMIC DNA]</scope>
    <source>
        <strain evidence="2 3">M3C6</strain>
    </source>
</reference>
<dbReference type="EC" id="3.-.-.-" evidence="2"/>
<dbReference type="Gene3D" id="3.40.710.10">
    <property type="entry name" value="DD-peptidase/beta-lactamase superfamily"/>
    <property type="match status" value="1"/>
</dbReference>
<dbReference type="InterPro" id="IPR012338">
    <property type="entry name" value="Beta-lactam/transpept-like"/>
</dbReference>
<evidence type="ECO:0000259" key="1">
    <source>
        <dbReference type="Pfam" id="PF00144"/>
    </source>
</evidence>
<feature type="domain" description="Beta-lactamase-related" evidence="1">
    <location>
        <begin position="20"/>
        <end position="290"/>
    </location>
</feature>
<organism evidence="2 3">
    <name type="scientific">Nonomuraea marmarensis</name>
    <dbReference type="NCBI Taxonomy" id="3351344"/>
    <lineage>
        <taxon>Bacteria</taxon>
        <taxon>Bacillati</taxon>
        <taxon>Actinomycetota</taxon>
        <taxon>Actinomycetes</taxon>
        <taxon>Streptosporangiales</taxon>
        <taxon>Streptosporangiaceae</taxon>
        <taxon>Nonomuraea</taxon>
    </lineage>
</organism>
<sequence>MAGRIDEILRSGKAPNLHGLVVMRGGNVVLERYGAGVDHRLGESLGHVEFDRDTLHDIRSVSKSVVALLYGIALGEGLVPEPGAGLVRQFPEYQDLERAHLTIEHALTMTLGLDWNEDAPYTSPANSEIAMELAPDRYRYVLERPVIEEAGKRWLYCGGASALIGGIIARGTGSPLAEYAKTALFQPLGIGDFQWSKGEDGLAMAAAGLRLRPIDLAAIGQLVLDGGRGIVPGEWIQEVVRPRVLIADGFEYGYQWYVSTGERRWVEGIGNGGQRLLVAPDEQLVVAITAGEYDEETVSATAVLEAVLGG</sequence>
<name>A0ABW7ALI3_9ACTN</name>
<evidence type="ECO:0000313" key="2">
    <source>
        <dbReference type="EMBL" id="MFG1708246.1"/>
    </source>
</evidence>
<dbReference type="RefSeq" id="WP_393172481.1">
    <property type="nucleotide sequence ID" value="NZ_JBICRM010000026.1"/>
</dbReference>
<accession>A0ABW7ALI3</accession>
<comment type="caution">
    <text evidence="2">The sequence shown here is derived from an EMBL/GenBank/DDBJ whole genome shotgun (WGS) entry which is preliminary data.</text>
</comment>
<proteinExistence type="predicted"/>
<gene>
    <name evidence="2" type="ORF">ACFLIM_34070</name>
</gene>
<protein>
    <submittedName>
        <fullName evidence="2">Serine hydrolase domain-containing protein</fullName>
        <ecNumber evidence="2">3.-.-.-</ecNumber>
    </submittedName>
</protein>